<sequence length="152" mass="16941">MSTLKLEGVDTLSYKMERRFGASSDSNSDQHQIEFSVESPFQDDENKKFGYIVTTTVTSNDAVIETRLGLRYSGEAEAWDSLTEESRLDFMCDVLLPDSYPYVRSLVQFAAGPLGTTAILLSMLDIQRVRETWTVSGGDAGEESQDPGDYEN</sequence>
<dbReference type="STRING" id="883077.HMPREF9241_01664"/>
<protein>
    <recommendedName>
        <fullName evidence="3">Preprotein translocase subunit SecB</fullName>
    </recommendedName>
</protein>
<gene>
    <name evidence="1" type="ORF">HMPREF9241_01664</name>
</gene>
<proteinExistence type="predicted"/>
<dbReference type="RefSeq" id="WP_006681860.1">
    <property type="nucleotide sequence ID" value="NZ_JH815212.1"/>
</dbReference>
<dbReference type="EMBL" id="AGWQ01000010">
    <property type="protein sequence ID" value="EJZ84888.1"/>
    <property type="molecule type" value="Genomic_DNA"/>
</dbReference>
<reference evidence="1 2" key="1">
    <citation type="submission" date="2012-07" db="EMBL/GenBank/DDBJ databases">
        <title>The Genome Sequence of Actinomyces turicensis ACS-279-V-COL4.</title>
        <authorList>
            <consortium name="The Broad Institute Genome Sequencing Platform"/>
            <person name="Earl A."/>
            <person name="Ward D."/>
            <person name="Feldgarden M."/>
            <person name="Gevers D."/>
            <person name="Saerens B."/>
            <person name="Vaneechoutte M."/>
            <person name="Walker B."/>
            <person name="Young S.K."/>
            <person name="Zeng Q."/>
            <person name="Gargeya S."/>
            <person name="Fitzgerald M."/>
            <person name="Haas B."/>
            <person name="Abouelleil A."/>
            <person name="Alvarado L."/>
            <person name="Arachchi H.M."/>
            <person name="Berlin A."/>
            <person name="Chapman S.B."/>
            <person name="Goldberg J."/>
            <person name="Griggs A."/>
            <person name="Gujja S."/>
            <person name="Hansen M."/>
            <person name="Howarth C."/>
            <person name="Imamovic A."/>
            <person name="Larimer J."/>
            <person name="McCowen C."/>
            <person name="Montmayeur A."/>
            <person name="Murphy C."/>
            <person name="Neiman D."/>
            <person name="Pearson M."/>
            <person name="Priest M."/>
            <person name="Roberts A."/>
            <person name="Saif S."/>
            <person name="Shea T."/>
            <person name="Sisk P."/>
            <person name="Sykes S."/>
            <person name="Wortman J."/>
            <person name="Nusbaum C."/>
            <person name="Birren B."/>
        </authorList>
    </citation>
    <scope>NUCLEOTIDE SEQUENCE [LARGE SCALE GENOMIC DNA]</scope>
    <source>
        <strain evidence="1 2">ACS-279-V-Col4</strain>
    </source>
</reference>
<name>K0YNA7_9ACTO</name>
<evidence type="ECO:0008006" key="3">
    <source>
        <dbReference type="Google" id="ProtNLM"/>
    </source>
</evidence>
<keyword evidence="2" id="KW-1185">Reference proteome</keyword>
<dbReference type="HOGENOM" id="CLU_1718450_0_0_11"/>
<organism evidence="1 2">
    <name type="scientific">Schaalia turicensis ACS-279-V-Col4</name>
    <dbReference type="NCBI Taxonomy" id="883077"/>
    <lineage>
        <taxon>Bacteria</taxon>
        <taxon>Bacillati</taxon>
        <taxon>Actinomycetota</taxon>
        <taxon>Actinomycetes</taxon>
        <taxon>Actinomycetales</taxon>
        <taxon>Actinomycetaceae</taxon>
        <taxon>Schaalia</taxon>
    </lineage>
</organism>
<comment type="caution">
    <text evidence="1">The sequence shown here is derived from an EMBL/GenBank/DDBJ whole genome shotgun (WGS) entry which is preliminary data.</text>
</comment>
<dbReference type="AlphaFoldDB" id="K0YNA7"/>
<evidence type="ECO:0000313" key="2">
    <source>
        <dbReference type="Proteomes" id="UP000003994"/>
    </source>
</evidence>
<dbReference type="Proteomes" id="UP000003994">
    <property type="component" value="Unassembled WGS sequence"/>
</dbReference>
<evidence type="ECO:0000313" key="1">
    <source>
        <dbReference type="EMBL" id="EJZ84888.1"/>
    </source>
</evidence>
<accession>K0YNA7</accession>
<dbReference type="PATRIC" id="fig|883077.3.peg.1681"/>